<evidence type="ECO:0000313" key="13">
    <source>
        <dbReference type="EMBL" id="ANC92168.1"/>
    </source>
</evidence>
<evidence type="ECO:0000256" key="1">
    <source>
        <dbReference type="ARBA" id="ARBA00008093"/>
    </source>
</evidence>
<dbReference type="InterPro" id="IPR008331">
    <property type="entry name" value="Ferritin_DPS_dom"/>
</dbReference>
<dbReference type="InterPro" id="IPR012347">
    <property type="entry name" value="Ferritin-like"/>
</dbReference>
<keyword evidence="2 9" id="KW-0409">Iron storage</keyword>
<evidence type="ECO:0000259" key="12">
    <source>
        <dbReference type="PROSITE" id="PS50905"/>
    </source>
</evidence>
<accession>A0A160JGQ4</accession>
<dbReference type="RefSeq" id="WP_063635229.1">
    <property type="nucleotide sequence ID" value="NZ_CP015285.1"/>
</dbReference>
<feature type="domain" description="Ferritin-like diiron" evidence="12">
    <location>
        <begin position="1"/>
        <end position="146"/>
    </location>
</feature>
<evidence type="ECO:0000256" key="3">
    <source>
        <dbReference type="ARBA" id="ARBA00022448"/>
    </source>
</evidence>
<evidence type="ECO:0000256" key="7">
    <source>
        <dbReference type="ARBA" id="ARBA00023065"/>
    </source>
</evidence>
<dbReference type="GO" id="GO:0020037">
    <property type="term" value="F:heme binding"/>
    <property type="evidence" value="ECO:0007669"/>
    <property type="project" value="TreeGrafter"/>
</dbReference>
<reference evidence="13 14" key="1">
    <citation type="journal article" date="2013" name="Int. J. Syst. Evol. Microbiol.">
        <title>Azospirillum humicireducens sp. nov., a nitrogen-fixing bacterium isolated from a microbial fuel cell.</title>
        <authorList>
            <person name="Zhou S."/>
            <person name="Han L."/>
            <person name="Wang Y."/>
            <person name="Yang G."/>
            <person name="Zhuang L."/>
            <person name="Hu P."/>
        </authorList>
    </citation>
    <scope>NUCLEOTIDE SEQUENCE [LARGE SCALE GENOMIC DNA]</scope>
    <source>
        <strain evidence="13 14">SgZ-5</strain>
    </source>
</reference>
<dbReference type="GO" id="GO:0005829">
    <property type="term" value="C:cytosol"/>
    <property type="evidence" value="ECO:0007669"/>
    <property type="project" value="TreeGrafter"/>
</dbReference>
<feature type="binding site" evidence="10">
    <location>
        <position position="94"/>
    </location>
    <ligand>
        <name>Fe cation</name>
        <dbReference type="ChEBI" id="CHEBI:24875"/>
        <label>2</label>
    </ligand>
</feature>
<keyword evidence="3" id="KW-0813">Transport</keyword>
<dbReference type="KEGG" id="ahu:A6A40_09800"/>
<sequence>MQGDQGVLDRLNKLLTGELSAADQYLSHARSMEDMGLKALSERISHERMEELEHADKLIRRILFLEGTPDVASRDPLHIGKTVPEMMRNDLNLEYEVVAALKEAIAYCEQVKDYDTRRILLELLVDTEEDHAHWLEQQLGLIDMLGLQNYLQSGMGGISG</sequence>
<evidence type="ECO:0000256" key="5">
    <source>
        <dbReference type="ARBA" id="ARBA00023002"/>
    </source>
</evidence>
<dbReference type="InterPro" id="IPR009078">
    <property type="entry name" value="Ferritin-like_SF"/>
</dbReference>
<dbReference type="AlphaFoldDB" id="A0A160JGQ4"/>
<feature type="binding site" evidence="10">
    <location>
        <position position="128"/>
    </location>
    <ligand>
        <name>Fe cation</name>
        <dbReference type="ChEBI" id="CHEBI:24875"/>
        <label>2</label>
    </ligand>
</feature>
<evidence type="ECO:0000256" key="9">
    <source>
        <dbReference type="PIRNR" id="PIRNR002560"/>
    </source>
</evidence>
<keyword evidence="6 9" id="KW-0408">Iron</keyword>
<dbReference type="InterPro" id="IPR002024">
    <property type="entry name" value="Bacterioferritin"/>
</dbReference>
<feature type="binding site" evidence="10">
    <location>
        <position position="46"/>
    </location>
    <ligand>
        <name>Fe cation</name>
        <dbReference type="ChEBI" id="CHEBI:24875"/>
        <label>3</label>
    </ligand>
</feature>
<feature type="binding site" evidence="10">
    <location>
        <position position="128"/>
    </location>
    <ligand>
        <name>Fe cation</name>
        <dbReference type="ChEBI" id="CHEBI:24875"/>
        <label>1</label>
    </ligand>
</feature>
<feature type="binding site" evidence="10">
    <location>
        <position position="131"/>
    </location>
    <ligand>
        <name>Fe cation</name>
        <dbReference type="ChEBI" id="CHEBI:24875"/>
        <label>2</label>
    </ligand>
</feature>
<dbReference type="NCBIfam" id="TIGR00754">
    <property type="entry name" value="bfr"/>
    <property type="match status" value="1"/>
</dbReference>
<feature type="binding site" evidence="10">
    <location>
        <position position="54"/>
    </location>
    <ligand>
        <name>Fe cation</name>
        <dbReference type="ChEBI" id="CHEBI:24875"/>
        <label>1</label>
    </ligand>
</feature>
<dbReference type="GO" id="GO:0008199">
    <property type="term" value="F:ferric iron binding"/>
    <property type="evidence" value="ECO:0007669"/>
    <property type="project" value="InterPro"/>
</dbReference>
<keyword evidence="4" id="KW-0410">Iron transport</keyword>
<proteinExistence type="inferred from homology"/>
<evidence type="ECO:0000256" key="4">
    <source>
        <dbReference type="ARBA" id="ARBA00022496"/>
    </source>
</evidence>
<dbReference type="Gene3D" id="1.20.1260.10">
    <property type="match status" value="1"/>
</dbReference>
<dbReference type="GO" id="GO:0004322">
    <property type="term" value="F:ferroxidase activity"/>
    <property type="evidence" value="ECO:0007669"/>
    <property type="project" value="TreeGrafter"/>
</dbReference>
<keyword evidence="7" id="KW-0406">Ion transport</keyword>
<comment type="catalytic activity">
    <reaction evidence="8">
        <text>Fe(2+)(in) = Fe(2+)(out)</text>
        <dbReference type="Rhea" id="RHEA:28486"/>
        <dbReference type="ChEBI" id="CHEBI:29033"/>
    </reaction>
</comment>
<keyword evidence="5" id="KW-0560">Oxidoreductase</keyword>
<dbReference type="PIRSF" id="PIRSF002560">
    <property type="entry name" value="Bacterioferritin"/>
    <property type="match status" value="1"/>
</dbReference>
<dbReference type="PROSITE" id="PS00549">
    <property type="entry name" value="BACTERIOFERRITIN"/>
    <property type="match status" value="1"/>
</dbReference>
<evidence type="ECO:0000256" key="11">
    <source>
        <dbReference type="RuleBase" id="RU000623"/>
    </source>
</evidence>
<feature type="binding site" evidence="10">
    <location>
        <position position="51"/>
    </location>
    <ligand>
        <name>Fe cation</name>
        <dbReference type="ChEBI" id="CHEBI:24875"/>
        <label>1</label>
    </ligand>
</feature>
<gene>
    <name evidence="13" type="primary">bfr</name>
    <name evidence="13" type="ORF">A6A40_09800</name>
</gene>
<dbReference type="GO" id="GO:0006879">
    <property type="term" value="P:intracellular iron ion homeostasis"/>
    <property type="evidence" value="ECO:0007669"/>
    <property type="project" value="UniProtKB-KW"/>
</dbReference>
<organism evidence="13 14">
    <name type="scientific">Azospirillum humicireducens</name>
    <dbReference type="NCBI Taxonomy" id="1226968"/>
    <lineage>
        <taxon>Bacteria</taxon>
        <taxon>Pseudomonadati</taxon>
        <taxon>Pseudomonadota</taxon>
        <taxon>Alphaproteobacteria</taxon>
        <taxon>Rhodospirillales</taxon>
        <taxon>Azospirillaceae</taxon>
        <taxon>Azospirillum</taxon>
    </lineage>
</organism>
<name>A0A160JGQ4_9PROT</name>
<dbReference type="Pfam" id="PF00210">
    <property type="entry name" value="Ferritin"/>
    <property type="match status" value="1"/>
</dbReference>
<dbReference type="GO" id="GO:0006826">
    <property type="term" value="P:iron ion transport"/>
    <property type="evidence" value="ECO:0007669"/>
    <property type="project" value="UniProtKB-KW"/>
</dbReference>
<dbReference type="PANTHER" id="PTHR30295">
    <property type="entry name" value="BACTERIOFERRITIN"/>
    <property type="match status" value="1"/>
</dbReference>
<dbReference type="PRINTS" id="PR00601">
    <property type="entry name" value="BACFERRITIN"/>
</dbReference>
<dbReference type="PANTHER" id="PTHR30295:SF9">
    <property type="entry name" value="BACTERIOFERRITIN"/>
    <property type="match status" value="1"/>
</dbReference>
<feature type="binding site" evidence="10">
    <location>
        <position position="50"/>
    </location>
    <ligand>
        <name>Fe cation</name>
        <dbReference type="ChEBI" id="CHEBI:24875"/>
        <label>3</label>
    </ligand>
</feature>
<dbReference type="EMBL" id="CP015285">
    <property type="protein sequence ID" value="ANC92168.1"/>
    <property type="molecule type" value="Genomic_DNA"/>
</dbReference>
<dbReference type="SUPFAM" id="SSF47240">
    <property type="entry name" value="Ferritin-like"/>
    <property type="match status" value="1"/>
</dbReference>
<evidence type="ECO:0000313" key="14">
    <source>
        <dbReference type="Proteomes" id="UP000077405"/>
    </source>
</evidence>
<evidence type="ECO:0000256" key="10">
    <source>
        <dbReference type="PIRSR" id="PIRSR002560-1"/>
    </source>
</evidence>
<dbReference type="Proteomes" id="UP000077405">
    <property type="component" value="Chromosome"/>
</dbReference>
<protein>
    <recommendedName>
        <fullName evidence="9 11">Bacterioferritin</fullName>
    </recommendedName>
</protein>
<comment type="function">
    <text evidence="11">Iron-storage protein.</text>
</comment>
<feature type="binding site" evidence="10">
    <location>
        <position position="51"/>
    </location>
    <ligand>
        <name>Fe cation</name>
        <dbReference type="ChEBI" id="CHEBI:24875"/>
        <label>2</label>
    </ligand>
</feature>
<feature type="binding site" evidence="10">
    <location>
        <position position="18"/>
    </location>
    <ligand>
        <name>Fe cation</name>
        <dbReference type="ChEBI" id="CHEBI:24875"/>
        <label>1</label>
    </ligand>
</feature>
<dbReference type="InterPro" id="IPR009040">
    <property type="entry name" value="Ferritin-like_diiron"/>
</dbReference>
<evidence type="ECO:0000256" key="8">
    <source>
        <dbReference type="ARBA" id="ARBA00036243"/>
    </source>
</evidence>
<dbReference type="PROSITE" id="PS50905">
    <property type="entry name" value="FERRITIN_LIKE"/>
    <property type="match status" value="1"/>
</dbReference>
<comment type="similarity">
    <text evidence="1 9 11">Belongs to the bacterioferritin family.</text>
</comment>
<evidence type="ECO:0000256" key="2">
    <source>
        <dbReference type="ARBA" id="ARBA00022434"/>
    </source>
</evidence>
<dbReference type="OrthoDB" id="9800505at2"/>
<keyword evidence="14" id="KW-1185">Reference proteome</keyword>
<keyword evidence="9 10" id="KW-0479">Metal-binding</keyword>
<dbReference type="STRING" id="1226968.A6A40_09800"/>
<dbReference type="CDD" id="cd00907">
    <property type="entry name" value="Bacterioferritin"/>
    <property type="match status" value="1"/>
</dbReference>
<evidence type="ECO:0000256" key="6">
    <source>
        <dbReference type="ARBA" id="ARBA00023004"/>
    </source>
</evidence>
<keyword evidence="11" id="KW-0349">Heme</keyword>